<name>A0A0C3HVS3_9VIBR</name>
<evidence type="ECO:0000313" key="2">
    <source>
        <dbReference type="Proteomes" id="UP000031977"/>
    </source>
</evidence>
<protein>
    <submittedName>
        <fullName evidence="1">Uncharacterized protein</fullName>
    </submittedName>
</protein>
<evidence type="ECO:0000313" key="1">
    <source>
        <dbReference type="EMBL" id="KIN12371.1"/>
    </source>
</evidence>
<gene>
    <name evidence="1" type="ORF">SU60_00780</name>
</gene>
<reference evidence="1 2" key="1">
    <citation type="submission" date="2015-01" db="EMBL/GenBank/DDBJ databases">
        <title>Draft genome of Vibrio mytili type strain CAIM 528.</title>
        <authorList>
            <person name="Gonzalez-Castillo A."/>
            <person name="Gomez-Gil B."/>
            <person name="Enciso-Ibarra J."/>
        </authorList>
    </citation>
    <scope>NUCLEOTIDE SEQUENCE [LARGE SCALE GENOMIC DNA]</scope>
    <source>
        <strain evidence="1 2">CAIM 528</strain>
    </source>
</reference>
<keyword evidence="2" id="KW-1185">Reference proteome</keyword>
<dbReference type="Proteomes" id="UP000031977">
    <property type="component" value="Unassembled WGS sequence"/>
</dbReference>
<accession>A0A0C3HVS3</accession>
<organism evidence="1 2">
    <name type="scientific">Vibrio mytili</name>
    <dbReference type="NCBI Taxonomy" id="50718"/>
    <lineage>
        <taxon>Bacteria</taxon>
        <taxon>Pseudomonadati</taxon>
        <taxon>Pseudomonadota</taxon>
        <taxon>Gammaproteobacteria</taxon>
        <taxon>Vibrionales</taxon>
        <taxon>Vibrionaceae</taxon>
        <taxon>Vibrio</taxon>
    </lineage>
</organism>
<dbReference type="STRING" id="50718.SU60_00780"/>
<sequence length="74" mass="7790">MVGFILNRIANITGTTISVSIVAKPRPAIIVITMESKNASNISATKPRIVVIAAILRDEYGGAHGIQVQDTDSA</sequence>
<dbReference type="EMBL" id="JXOK01000004">
    <property type="protein sequence ID" value="KIN12371.1"/>
    <property type="molecule type" value="Genomic_DNA"/>
</dbReference>
<dbReference type="AlphaFoldDB" id="A0A0C3HVS3"/>
<comment type="caution">
    <text evidence="1">The sequence shown here is derived from an EMBL/GenBank/DDBJ whole genome shotgun (WGS) entry which is preliminary data.</text>
</comment>
<proteinExistence type="predicted"/>